<dbReference type="AlphaFoldDB" id="A0AAD2FUT3"/>
<feature type="compositionally biased region" description="Polar residues" evidence="1">
    <location>
        <begin position="260"/>
        <end position="269"/>
    </location>
</feature>
<accession>A0AAD2FUT3</accession>
<evidence type="ECO:0000313" key="3">
    <source>
        <dbReference type="Proteomes" id="UP001295423"/>
    </source>
</evidence>
<protein>
    <submittedName>
        <fullName evidence="2">Uncharacterized protein</fullName>
    </submittedName>
</protein>
<feature type="compositionally biased region" description="Polar residues" evidence="1">
    <location>
        <begin position="309"/>
        <end position="329"/>
    </location>
</feature>
<gene>
    <name evidence="2" type="ORF">CYCCA115_LOCUS14593</name>
</gene>
<reference evidence="2" key="1">
    <citation type="submission" date="2023-08" db="EMBL/GenBank/DDBJ databases">
        <authorList>
            <person name="Audoor S."/>
            <person name="Bilcke G."/>
        </authorList>
    </citation>
    <scope>NUCLEOTIDE SEQUENCE</scope>
</reference>
<keyword evidence="3" id="KW-1185">Reference proteome</keyword>
<dbReference type="EMBL" id="CAKOGP040001847">
    <property type="protein sequence ID" value="CAJ1953995.1"/>
    <property type="molecule type" value="Genomic_DNA"/>
</dbReference>
<evidence type="ECO:0000313" key="2">
    <source>
        <dbReference type="EMBL" id="CAJ1953995.1"/>
    </source>
</evidence>
<feature type="compositionally biased region" description="Basic and acidic residues" evidence="1">
    <location>
        <begin position="147"/>
        <end position="156"/>
    </location>
</feature>
<evidence type="ECO:0000256" key="1">
    <source>
        <dbReference type="SAM" id="MobiDB-lite"/>
    </source>
</evidence>
<feature type="region of interest" description="Disordered" evidence="1">
    <location>
        <begin position="1"/>
        <end position="45"/>
    </location>
</feature>
<sequence length="329" mass="37474">MNNPETNNHSPRSFMKNHQFSFRVSKKPHPQLQSLPPEEEQNHRRLEFIRNKNLRRILGAKHNEDANPHHQDHGFHMQEHHTLTIRSYLGSGVEMIPESSKEFELGVNEKTDSQKGMHSYDKSHCAEEKKEETTEHSSFPPFSPSPVERKVVHTIDEMPIPMRKSKRNIFDDDDGINGKSFGKNSRSAPDLRLERSRPTPGLVKSRNLVANASASTLNAQFDDDKDGDTKSFGNNSHSAPDLRLERPRPPPGLMKRRNSVTKFSKSMLNAQFDDDNDDDIKSNTPLSSPDHTSERPRPPPGLMKRRNSVTKFSEPTLNAQFESASKSEE</sequence>
<dbReference type="Proteomes" id="UP001295423">
    <property type="component" value="Unassembled WGS sequence"/>
</dbReference>
<comment type="caution">
    <text evidence="2">The sequence shown here is derived from an EMBL/GenBank/DDBJ whole genome shotgun (WGS) entry which is preliminary data.</text>
</comment>
<organism evidence="2 3">
    <name type="scientific">Cylindrotheca closterium</name>
    <dbReference type="NCBI Taxonomy" id="2856"/>
    <lineage>
        <taxon>Eukaryota</taxon>
        <taxon>Sar</taxon>
        <taxon>Stramenopiles</taxon>
        <taxon>Ochrophyta</taxon>
        <taxon>Bacillariophyta</taxon>
        <taxon>Bacillariophyceae</taxon>
        <taxon>Bacillariophycidae</taxon>
        <taxon>Bacillariales</taxon>
        <taxon>Bacillariaceae</taxon>
        <taxon>Cylindrotheca</taxon>
    </lineage>
</organism>
<proteinExistence type="predicted"/>
<feature type="compositionally biased region" description="Polar residues" evidence="1">
    <location>
        <begin position="1"/>
        <end position="22"/>
    </location>
</feature>
<feature type="region of interest" description="Disordered" evidence="1">
    <location>
        <begin position="108"/>
        <end position="329"/>
    </location>
</feature>
<feature type="compositionally biased region" description="Polar residues" evidence="1">
    <location>
        <begin position="208"/>
        <end position="219"/>
    </location>
</feature>
<name>A0AAD2FUT3_9STRA</name>
<feature type="compositionally biased region" description="Basic and acidic residues" evidence="1">
    <location>
        <begin position="108"/>
        <end position="135"/>
    </location>
</feature>